<feature type="domain" description="Rhodanese" evidence="2">
    <location>
        <begin position="287"/>
        <end position="378"/>
    </location>
</feature>
<gene>
    <name evidence="3" type="ORF">Q7A36_24095</name>
</gene>
<evidence type="ECO:0000313" key="3">
    <source>
        <dbReference type="EMBL" id="MDO9711451.1"/>
    </source>
</evidence>
<dbReference type="SUPFAM" id="SSF52821">
    <property type="entry name" value="Rhodanese/Cell cycle control phosphatase"/>
    <property type="match status" value="4"/>
</dbReference>
<dbReference type="Pfam" id="PF00581">
    <property type="entry name" value="Rhodanese"/>
    <property type="match status" value="4"/>
</dbReference>
<proteinExistence type="predicted"/>
<dbReference type="InterPro" id="IPR001763">
    <property type="entry name" value="Rhodanese-like_dom"/>
</dbReference>
<evidence type="ECO:0000313" key="4">
    <source>
        <dbReference type="Proteomes" id="UP001243009"/>
    </source>
</evidence>
<reference evidence="3 4" key="1">
    <citation type="submission" date="2023-08" db="EMBL/GenBank/DDBJ databases">
        <title>The draft genome sequence of Paracraurococcus sp. LOR1-02.</title>
        <authorList>
            <person name="Kingkaew E."/>
            <person name="Tanasupawat S."/>
        </authorList>
    </citation>
    <scope>NUCLEOTIDE SEQUENCE [LARGE SCALE GENOMIC DNA]</scope>
    <source>
        <strain evidence="3 4">LOR1-02</strain>
    </source>
</reference>
<feature type="domain" description="Rhodanese" evidence="2">
    <location>
        <begin position="23"/>
        <end position="115"/>
    </location>
</feature>
<dbReference type="Proteomes" id="UP001243009">
    <property type="component" value="Unassembled WGS sequence"/>
</dbReference>
<name>A0ABT9E5P2_9PROT</name>
<dbReference type="Gene3D" id="3.40.250.10">
    <property type="entry name" value="Rhodanese-like domain"/>
    <property type="match status" value="4"/>
</dbReference>
<comment type="caution">
    <text evidence="3">The sequence shown here is derived from an EMBL/GenBank/DDBJ whole genome shotgun (WGS) entry which is preliminary data.</text>
</comment>
<keyword evidence="1" id="KW-0677">Repeat</keyword>
<dbReference type="PROSITE" id="PS50206">
    <property type="entry name" value="RHODANESE_3"/>
    <property type="match status" value="4"/>
</dbReference>
<dbReference type="EMBL" id="JAUTWS010000029">
    <property type="protein sequence ID" value="MDO9711451.1"/>
    <property type="molecule type" value="Genomic_DNA"/>
</dbReference>
<evidence type="ECO:0000256" key="1">
    <source>
        <dbReference type="ARBA" id="ARBA00022737"/>
    </source>
</evidence>
<accession>A0ABT9E5P2</accession>
<sequence length="552" mass="58251">MTLASTSTLTIDATTLRTLLVDPGVEIALLDAREAGVHARDGHILLSVSLPLSQIELRVASLVPRRNTRVVVYDADGGPLAARAAQRLRTLGYGDVAILAGGTASWVEAGYALFTGVNVIGKAFGEYVEHEYGTPHISVAEAKARIDAGDNVVVIDSRPVAEFRNFSIPGAVDLPGAELVHRFHAAVPDENTLVVVNCAGRTRSIIGAQALINAGVPNRVVSLANGTMDWLIAGHALDSGRDNLGPAPAGKALVRAQAATRRLVEHFGIRRVDRTALRAFEAEAAAERRSLYLLDVRTTEEFERGHLPGSRSAPGGQLVQQSGDWVGTQRARIVLIDEPDGVRAAITASWLIQINQAEVYVLTDALEGPLAVGPEQSLLAAPIPAVETIDATSLATRLQARDVTLLDLGSSVAYEKAHIPGALFVIRSRLVEDAASLPGDGALVLTSPDGLLAAFAAAELQGATDRPVLVLAGGTAGWTQAGRPLATGRAAAFHPTEDVARSAYLADGDRFAAFRAYLDWELSLVEQLERDGTTRFRRFPPADATAGFGSAA</sequence>
<dbReference type="RefSeq" id="WP_305106310.1">
    <property type="nucleotide sequence ID" value="NZ_JAUTWS010000029.1"/>
</dbReference>
<evidence type="ECO:0000259" key="2">
    <source>
        <dbReference type="PROSITE" id="PS50206"/>
    </source>
</evidence>
<keyword evidence="4" id="KW-1185">Reference proteome</keyword>
<feature type="domain" description="Rhodanese" evidence="2">
    <location>
        <begin position="148"/>
        <end position="239"/>
    </location>
</feature>
<dbReference type="InterPro" id="IPR001307">
    <property type="entry name" value="Thiosulphate_STrfase_CS"/>
</dbReference>
<dbReference type="PROSITE" id="PS00380">
    <property type="entry name" value="RHODANESE_1"/>
    <property type="match status" value="1"/>
</dbReference>
<dbReference type="PANTHER" id="PTHR43855">
    <property type="entry name" value="THIOSULFATE SULFURTRANSFERASE"/>
    <property type="match status" value="1"/>
</dbReference>
<dbReference type="SMART" id="SM00450">
    <property type="entry name" value="RHOD"/>
    <property type="match status" value="4"/>
</dbReference>
<protein>
    <submittedName>
        <fullName evidence="3">Rhodanese-like domain-containing protein</fullName>
    </submittedName>
</protein>
<dbReference type="InterPro" id="IPR051126">
    <property type="entry name" value="Thiosulfate_sulfurtransferase"/>
</dbReference>
<organism evidence="3 4">
    <name type="scientific">Paracraurococcus lichenis</name>
    <dbReference type="NCBI Taxonomy" id="3064888"/>
    <lineage>
        <taxon>Bacteria</taxon>
        <taxon>Pseudomonadati</taxon>
        <taxon>Pseudomonadota</taxon>
        <taxon>Alphaproteobacteria</taxon>
        <taxon>Acetobacterales</taxon>
        <taxon>Roseomonadaceae</taxon>
        <taxon>Paracraurococcus</taxon>
    </lineage>
</organism>
<feature type="domain" description="Rhodanese" evidence="2">
    <location>
        <begin position="399"/>
        <end position="487"/>
    </location>
</feature>
<dbReference type="PANTHER" id="PTHR43855:SF1">
    <property type="entry name" value="THIOSULFATE SULFURTRANSFERASE"/>
    <property type="match status" value="1"/>
</dbReference>
<dbReference type="InterPro" id="IPR036873">
    <property type="entry name" value="Rhodanese-like_dom_sf"/>
</dbReference>